<feature type="domain" description="Nudix hydrolase" evidence="7">
    <location>
        <begin position="2"/>
        <end position="126"/>
    </location>
</feature>
<reference evidence="8 9" key="1">
    <citation type="submission" date="2023-07" db="EMBL/GenBank/DDBJ databases">
        <title>Genomic Encyclopedia of Type Strains, Phase IV (KMG-IV): sequencing the most valuable type-strain genomes for metagenomic binning, comparative biology and taxonomic classification.</title>
        <authorList>
            <person name="Goeker M."/>
        </authorList>
    </citation>
    <scope>NUCLEOTIDE SEQUENCE [LARGE SCALE GENOMIC DNA]</scope>
    <source>
        <strain evidence="8 9">DSM 12751</strain>
    </source>
</reference>
<dbReference type="InterPro" id="IPR000086">
    <property type="entry name" value="NUDIX_hydrolase_dom"/>
</dbReference>
<dbReference type="EMBL" id="JAUSTY010000005">
    <property type="protein sequence ID" value="MDQ0165666.1"/>
    <property type="molecule type" value="Genomic_DNA"/>
</dbReference>
<keyword evidence="4 6" id="KW-0378">Hydrolase</keyword>
<proteinExistence type="inferred from homology"/>
<comment type="cofactor">
    <cofactor evidence="1">
        <name>Mg(2+)</name>
        <dbReference type="ChEBI" id="CHEBI:18420"/>
    </cofactor>
</comment>
<comment type="similarity">
    <text evidence="2 6">Belongs to the Nudix hydrolase family.</text>
</comment>
<dbReference type="PROSITE" id="PS51462">
    <property type="entry name" value="NUDIX"/>
    <property type="match status" value="1"/>
</dbReference>
<comment type="caution">
    <text evidence="8">The sequence shown here is derived from an EMBL/GenBank/DDBJ whole genome shotgun (WGS) entry which is preliminary data.</text>
</comment>
<keyword evidence="9" id="KW-1185">Reference proteome</keyword>
<dbReference type="Gene3D" id="3.90.79.10">
    <property type="entry name" value="Nucleoside Triphosphate Pyrophosphohydrolase"/>
    <property type="match status" value="1"/>
</dbReference>
<evidence type="ECO:0000256" key="2">
    <source>
        <dbReference type="ARBA" id="ARBA00005582"/>
    </source>
</evidence>
<protein>
    <submittedName>
        <fullName evidence="8">8-oxo-dGTP diphosphatase</fullName>
        <ecNumber evidence="8">3.6.1.55</ecNumber>
    </submittedName>
</protein>
<dbReference type="InterPro" id="IPR015797">
    <property type="entry name" value="NUDIX_hydrolase-like_dom_sf"/>
</dbReference>
<sequence length="157" mass="18225">MKEDQVIYTLCFIRKGTEILMLYRNHPPNAKQWNGVGGKIEHGETPKQAIQREILEETGLDVENLEYRGLVTWNEEGGTHVYLANAYNDSFVQTDEGYLAWKPLEWVLESPQVVSNIPLFLPDMLNDKLSAKEHAFTYEQEELVGYKVVDLPDHWRM</sequence>
<evidence type="ECO:0000256" key="4">
    <source>
        <dbReference type="ARBA" id="ARBA00022801"/>
    </source>
</evidence>
<dbReference type="InterPro" id="IPR020084">
    <property type="entry name" value="NUDIX_hydrolase_CS"/>
</dbReference>
<dbReference type="GO" id="GO:0035539">
    <property type="term" value="F:8-oxo-7,8-dihydrodeoxyguanosine triphosphate pyrophosphatase activity"/>
    <property type="evidence" value="ECO:0007669"/>
    <property type="project" value="UniProtKB-EC"/>
</dbReference>
<evidence type="ECO:0000313" key="9">
    <source>
        <dbReference type="Proteomes" id="UP001235840"/>
    </source>
</evidence>
<evidence type="ECO:0000256" key="1">
    <source>
        <dbReference type="ARBA" id="ARBA00001946"/>
    </source>
</evidence>
<dbReference type="Proteomes" id="UP001235840">
    <property type="component" value="Unassembled WGS sequence"/>
</dbReference>
<organism evidence="8 9">
    <name type="scientific">Caldalkalibacillus horti</name>
    <dbReference type="NCBI Taxonomy" id="77523"/>
    <lineage>
        <taxon>Bacteria</taxon>
        <taxon>Bacillati</taxon>
        <taxon>Bacillota</taxon>
        <taxon>Bacilli</taxon>
        <taxon>Bacillales</taxon>
        <taxon>Bacillaceae</taxon>
        <taxon>Caldalkalibacillus</taxon>
    </lineage>
</organism>
<evidence type="ECO:0000259" key="7">
    <source>
        <dbReference type="PROSITE" id="PS51462"/>
    </source>
</evidence>
<keyword evidence="5" id="KW-0460">Magnesium</keyword>
<dbReference type="PRINTS" id="PR00502">
    <property type="entry name" value="NUDIXFAMILY"/>
</dbReference>
<evidence type="ECO:0000256" key="6">
    <source>
        <dbReference type="RuleBase" id="RU003476"/>
    </source>
</evidence>
<evidence type="ECO:0000313" key="8">
    <source>
        <dbReference type="EMBL" id="MDQ0165666.1"/>
    </source>
</evidence>
<dbReference type="PANTHER" id="PTHR43758">
    <property type="entry name" value="7,8-DIHYDRO-8-OXOGUANINE TRIPHOSPHATASE"/>
    <property type="match status" value="1"/>
</dbReference>
<gene>
    <name evidence="8" type="ORF">J2S11_001567</name>
</gene>
<dbReference type="SUPFAM" id="SSF55811">
    <property type="entry name" value="Nudix"/>
    <property type="match status" value="1"/>
</dbReference>
<evidence type="ECO:0000256" key="5">
    <source>
        <dbReference type="ARBA" id="ARBA00022842"/>
    </source>
</evidence>
<name>A0ABT9VXE9_9BACI</name>
<dbReference type="RefSeq" id="WP_307393020.1">
    <property type="nucleotide sequence ID" value="NZ_BAAADK010000011.1"/>
</dbReference>
<dbReference type="EC" id="3.6.1.55" evidence="8"/>
<accession>A0ABT9VXE9</accession>
<dbReference type="PANTHER" id="PTHR43758:SF2">
    <property type="entry name" value="OXIDIZED PURINE NUCLEOSIDE TRIPHOSPHATE HYDROLASE"/>
    <property type="match status" value="1"/>
</dbReference>
<dbReference type="Pfam" id="PF00293">
    <property type="entry name" value="NUDIX"/>
    <property type="match status" value="1"/>
</dbReference>
<dbReference type="CDD" id="cd18886">
    <property type="entry name" value="NUDIX_MutT_Nudt1"/>
    <property type="match status" value="1"/>
</dbReference>
<keyword evidence="3" id="KW-0479">Metal-binding</keyword>
<dbReference type="PROSITE" id="PS00893">
    <property type="entry name" value="NUDIX_BOX"/>
    <property type="match status" value="1"/>
</dbReference>
<dbReference type="InterPro" id="IPR020476">
    <property type="entry name" value="Nudix_hydrolase"/>
</dbReference>
<evidence type="ECO:0000256" key="3">
    <source>
        <dbReference type="ARBA" id="ARBA00022723"/>
    </source>
</evidence>